<accession>A0AA41XHJ3</accession>
<proteinExistence type="predicted"/>
<comment type="caution">
    <text evidence="2">The sequence shown here is derived from an EMBL/GenBank/DDBJ whole genome shotgun (WGS) entry which is preliminary data.</text>
</comment>
<dbReference type="InterPro" id="IPR014710">
    <property type="entry name" value="RmlC-like_jellyroll"/>
</dbReference>
<name>A0AA41XHJ3_9MICO</name>
<reference evidence="2" key="1">
    <citation type="submission" date="2022-08" db="EMBL/GenBank/DDBJ databases">
        <authorList>
            <person name="Deng Y."/>
            <person name="Han X.-F."/>
            <person name="Zhang Y.-Q."/>
        </authorList>
    </citation>
    <scope>NUCLEOTIDE SEQUENCE</scope>
    <source>
        <strain evidence="2">CPCC 203407</strain>
    </source>
</reference>
<dbReference type="RefSeq" id="WP_259529204.1">
    <property type="nucleotide sequence ID" value="NZ_JANLCK010000006.1"/>
</dbReference>
<sequence>MSDPELALGTPLAMPFGHILPGEAVGPTRNVVGDLVTIKVPSSSTGDLFCAFEELTPPNGGPPPHHHPQAELFYVLSGEVQFMHVTDSGPQLVTGGPGSIASIPGSVVHTFKNVGLDQSKVFVISTPGGLDRFFEDIGDVTDLWYAPGMAGPPDMERILAASAKWGVHFVDPS</sequence>
<dbReference type="AlphaFoldDB" id="A0AA41XHJ3"/>
<evidence type="ECO:0000259" key="1">
    <source>
        <dbReference type="Pfam" id="PF07883"/>
    </source>
</evidence>
<feature type="domain" description="Cupin type-2" evidence="1">
    <location>
        <begin position="56"/>
        <end position="124"/>
    </location>
</feature>
<evidence type="ECO:0000313" key="2">
    <source>
        <dbReference type="EMBL" id="MCS5726613.1"/>
    </source>
</evidence>
<organism evidence="2 3">
    <name type="scientific">Herbiconiux oxytropis</name>
    <dbReference type="NCBI Taxonomy" id="2970915"/>
    <lineage>
        <taxon>Bacteria</taxon>
        <taxon>Bacillati</taxon>
        <taxon>Actinomycetota</taxon>
        <taxon>Actinomycetes</taxon>
        <taxon>Micrococcales</taxon>
        <taxon>Microbacteriaceae</taxon>
        <taxon>Herbiconiux</taxon>
    </lineage>
</organism>
<dbReference type="PANTHER" id="PTHR36440">
    <property type="entry name" value="PUTATIVE (AFU_ORTHOLOGUE AFUA_8G07350)-RELATED"/>
    <property type="match status" value="1"/>
</dbReference>
<dbReference type="Gene3D" id="2.60.120.10">
    <property type="entry name" value="Jelly Rolls"/>
    <property type="match status" value="1"/>
</dbReference>
<protein>
    <submittedName>
        <fullName evidence="2">Cupin domain-containing protein</fullName>
    </submittedName>
</protein>
<dbReference type="InterPro" id="IPR013096">
    <property type="entry name" value="Cupin_2"/>
</dbReference>
<dbReference type="PANTHER" id="PTHR36440:SF1">
    <property type="entry name" value="PUTATIVE (AFU_ORTHOLOGUE AFUA_8G07350)-RELATED"/>
    <property type="match status" value="1"/>
</dbReference>
<gene>
    <name evidence="2" type="ORF">N1028_11995</name>
</gene>
<dbReference type="Pfam" id="PF07883">
    <property type="entry name" value="Cupin_2"/>
    <property type="match status" value="1"/>
</dbReference>
<dbReference type="EMBL" id="JANLCK010000006">
    <property type="protein sequence ID" value="MCS5726613.1"/>
    <property type="molecule type" value="Genomic_DNA"/>
</dbReference>
<dbReference type="InterPro" id="IPR053146">
    <property type="entry name" value="QDO-like"/>
</dbReference>
<dbReference type="SUPFAM" id="SSF51182">
    <property type="entry name" value="RmlC-like cupins"/>
    <property type="match status" value="1"/>
</dbReference>
<dbReference type="Proteomes" id="UP001165587">
    <property type="component" value="Unassembled WGS sequence"/>
</dbReference>
<keyword evidence="3" id="KW-1185">Reference proteome</keyword>
<dbReference type="InterPro" id="IPR011051">
    <property type="entry name" value="RmlC_Cupin_sf"/>
</dbReference>
<evidence type="ECO:0000313" key="3">
    <source>
        <dbReference type="Proteomes" id="UP001165587"/>
    </source>
</evidence>